<keyword evidence="4" id="KW-0238">DNA-binding</keyword>
<organism evidence="7 8">
    <name type="scientific">Nocardia colli</name>
    <dbReference type="NCBI Taxonomy" id="2545717"/>
    <lineage>
        <taxon>Bacteria</taxon>
        <taxon>Bacillati</taxon>
        <taxon>Actinomycetota</taxon>
        <taxon>Actinomycetes</taxon>
        <taxon>Mycobacteriales</taxon>
        <taxon>Nocardiaceae</taxon>
        <taxon>Nocardia</taxon>
    </lineage>
</organism>
<dbReference type="InterPro" id="IPR002186">
    <property type="entry name" value="Neocarzinostatin_fam"/>
</dbReference>
<feature type="compositionally biased region" description="Basic and acidic residues" evidence="6">
    <location>
        <begin position="123"/>
        <end position="134"/>
    </location>
</feature>
<protein>
    <recommendedName>
        <fullName evidence="9">LPXTG cell wall anchor domain-containing protein</fullName>
    </recommendedName>
</protein>
<dbReference type="SUPFAM" id="SSF49319">
    <property type="entry name" value="Actinoxanthin-like"/>
    <property type="match status" value="1"/>
</dbReference>
<feature type="compositionally biased region" description="Basic residues" evidence="6">
    <location>
        <begin position="166"/>
        <end position="175"/>
    </location>
</feature>
<keyword evidence="8" id="KW-1185">Reference proteome</keyword>
<feature type="region of interest" description="Disordered" evidence="6">
    <location>
        <begin position="91"/>
        <end position="134"/>
    </location>
</feature>
<dbReference type="Pfam" id="PF00960">
    <property type="entry name" value="Neocarzinostat"/>
    <property type="match status" value="1"/>
</dbReference>
<dbReference type="NCBIfam" id="NF040681">
    <property type="entry name" value="GPS-CTERM"/>
    <property type="match status" value="1"/>
</dbReference>
<dbReference type="OrthoDB" id="3294823at2"/>
<evidence type="ECO:0000256" key="2">
    <source>
        <dbReference type="ARBA" id="ARBA00022529"/>
    </source>
</evidence>
<evidence type="ECO:0000313" key="7">
    <source>
        <dbReference type="EMBL" id="KAA8889684.1"/>
    </source>
</evidence>
<evidence type="ECO:0000256" key="5">
    <source>
        <dbReference type="ARBA" id="ARBA00023157"/>
    </source>
</evidence>
<gene>
    <name evidence="7" type="ORF">F3087_10900</name>
</gene>
<keyword evidence="5" id="KW-1015">Disulfide bond</keyword>
<evidence type="ECO:0008006" key="9">
    <source>
        <dbReference type="Google" id="ProtNLM"/>
    </source>
</evidence>
<dbReference type="GO" id="GO:0003677">
    <property type="term" value="F:DNA binding"/>
    <property type="evidence" value="ECO:0007669"/>
    <property type="project" value="UniProtKB-KW"/>
</dbReference>
<evidence type="ECO:0000313" key="8">
    <source>
        <dbReference type="Proteomes" id="UP000323876"/>
    </source>
</evidence>
<dbReference type="EMBL" id="VXLC01000003">
    <property type="protein sequence ID" value="KAA8889684.1"/>
    <property type="molecule type" value="Genomic_DNA"/>
</dbReference>
<feature type="compositionally biased region" description="Basic residues" evidence="6">
    <location>
        <begin position="45"/>
        <end position="69"/>
    </location>
</feature>
<sequence>MAGRTLLREPRRRADHRWCAHLCAGPDNRAARAPRCRSAPAGTPRGHRCRRGFTRISRGRNRDRRRHAARTAPVVVPVERIRPRAMPVVVGRRRARGRRDRPAWASTGRRAGAADPGGGRNGARRDRAGTSDTDYRPRACSFGRCPCGDGTGRRCMPALRAHRSNCRRGRHRRGRGALGYGRAGRRRSARSAHRTRIRADRFGALRAHRGVVVGPAQCATADARDGGKQPAMRMRAGVTCAAVVGILGGHLLMSPPTATADGPAEIVVSTTADLTDGQQITVQGSGFRAGLAAVAVGMCKQGFSNGLKDCDLDGGATFVNIGGDGTFGPLTLTAHHRFHDIDCTEQQCVIAAAPLPGTEPPATITANSAAVSVVFAGSRLPTTTAPVSTAAVQSEADTEGPSTVLWTVTAGLLVLVAGSALADRRRL</sequence>
<keyword evidence="3" id="KW-0044">Antibiotic</keyword>
<name>A0A5N0EN33_9NOCA</name>
<feature type="region of interest" description="Disordered" evidence="6">
    <location>
        <begin position="29"/>
        <end position="69"/>
    </location>
</feature>
<evidence type="ECO:0000256" key="1">
    <source>
        <dbReference type="ARBA" id="ARBA00010648"/>
    </source>
</evidence>
<feature type="compositionally biased region" description="Low complexity" evidence="6">
    <location>
        <begin position="31"/>
        <end position="41"/>
    </location>
</feature>
<dbReference type="InterPro" id="IPR047704">
    <property type="entry name" value="GPS-CTERM"/>
</dbReference>
<evidence type="ECO:0000256" key="3">
    <source>
        <dbReference type="ARBA" id="ARBA00023022"/>
    </source>
</evidence>
<accession>A0A5N0EN33</accession>
<dbReference type="AlphaFoldDB" id="A0A5N0EN33"/>
<dbReference type="Proteomes" id="UP000323876">
    <property type="component" value="Unassembled WGS sequence"/>
</dbReference>
<keyword evidence="2" id="KW-0929">Antimicrobial</keyword>
<evidence type="ECO:0000256" key="4">
    <source>
        <dbReference type="ARBA" id="ARBA00023125"/>
    </source>
</evidence>
<comment type="similarity">
    <text evidence="1">Belongs to the neocarzinostatin family.</text>
</comment>
<proteinExistence type="inferred from homology"/>
<evidence type="ECO:0000256" key="6">
    <source>
        <dbReference type="SAM" id="MobiDB-lite"/>
    </source>
</evidence>
<feature type="compositionally biased region" description="Basic residues" evidence="6">
    <location>
        <begin position="183"/>
        <end position="194"/>
    </location>
</feature>
<dbReference type="InterPro" id="IPR027273">
    <property type="entry name" value="Neocarzinostatin-like"/>
</dbReference>
<dbReference type="GO" id="GO:0042742">
    <property type="term" value="P:defense response to bacterium"/>
    <property type="evidence" value="ECO:0007669"/>
    <property type="project" value="UniProtKB-KW"/>
</dbReference>
<dbReference type="Gene3D" id="2.60.40.230">
    <property type="entry name" value="Neocarzinostatin-like"/>
    <property type="match status" value="1"/>
</dbReference>
<comment type="caution">
    <text evidence="7">The sequence shown here is derived from an EMBL/GenBank/DDBJ whole genome shotgun (WGS) entry which is preliminary data.</text>
</comment>
<reference evidence="7 8" key="1">
    <citation type="submission" date="2019-09" db="EMBL/GenBank/DDBJ databases">
        <authorList>
            <person name="Wang X."/>
        </authorList>
    </citation>
    <scope>NUCLEOTIDE SEQUENCE [LARGE SCALE GENOMIC DNA]</scope>
    <source>
        <strain evidence="7 8">CICC 11023</strain>
    </source>
</reference>
<feature type="region of interest" description="Disordered" evidence="6">
    <location>
        <begin position="166"/>
        <end position="194"/>
    </location>
</feature>